<dbReference type="Proteomes" id="UP001500886">
    <property type="component" value="Unassembled WGS sequence"/>
</dbReference>
<evidence type="ECO:0000313" key="3">
    <source>
        <dbReference type="EMBL" id="GAA2710768.1"/>
    </source>
</evidence>
<sequence length="426" mass="45635">MTTGPVTAIPDPPGAPDDATTPGTPVTAVTRDMWDRLPFDVRDPAFHTDPYRHYEQLRTAAGGPVLRLDEQVTVVTGHAACLAVLGDARFGFGTLDTGTQSFLMTDPPEHRRLRTRVAAPFAARAVERLRPAVEHRAAALLAAADRAGEVDVIADLAEPLALDVICALVGVPLDERREWIEALKWMTAGFDPEALRTPQDTARISCARLDFARYLRDLIERRRAAPAGDVLGALVAPGPDGSLLTVDRIVTAVGQLVVAGYEPAVNLVGNGLHALLSHPRQLDRLRTHPQAVPGAVEELLRYDPPIQLITRVALRDAAVAGTPVPAGTVVGLLVGAANRDPAVFTDPHCLDTTRTPAHLSLGWGEHFCLGARLVRVQAAALLTALARCRPVPTGEPVRHKPTLISRGLERLPVMLTAGLADDDRLP</sequence>
<protein>
    <submittedName>
        <fullName evidence="3">Cytochrome P450</fullName>
    </submittedName>
</protein>
<dbReference type="RefSeq" id="WP_344433598.1">
    <property type="nucleotide sequence ID" value="NZ_BAAASL010000003.1"/>
</dbReference>
<dbReference type="PRINTS" id="PR00359">
    <property type="entry name" value="BP450"/>
</dbReference>
<gene>
    <name evidence="3" type="ORF">GCM10010315_11290</name>
</gene>
<dbReference type="SUPFAM" id="SSF48264">
    <property type="entry name" value="Cytochrome P450"/>
    <property type="match status" value="1"/>
</dbReference>
<feature type="region of interest" description="Disordered" evidence="2">
    <location>
        <begin position="1"/>
        <end position="25"/>
    </location>
</feature>
<dbReference type="Pfam" id="PF00067">
    <property type="entry name" value="p450"/>
    <property type="match status" value="1"/>
</dbReference>
<dbReference type="InterPro" id="IPR036396">
    <property type="entry name" value="Cyt_P450_sf"/>
</dbReference>
<comment type="similarity">
    <text evidence="1">Belongs to the cytochrome P450 family.</text>
</comment>
<dbReference type="InterPro" id="IPR001128">
    <property type="entry name" value="Cyt_P450"/>
</dbReference>
<reference evidence="4" key="1">
    <citation type="journal article" date="2019" name="Int. J. Syst. Evol. Microbiol.">
        <title>The Global Catalogue of Microorganisms (GCM) 10K type strain sequencing project: providing services to taxonomists for standard genome sequencing and annotation.</title>
        <authorList>
            <consortium name="The Broad Institute Genomics Platform"/>
            <consortium name="The Broad Institute Genome Sequencing Center for Infectious Disease"/>
            <person name="Wu L."/>
            <person name="Ma J."/>
        </authorList>
    </citation>
    <scope>NUCLEOTIDE SEQUENCE [LARGE SCALE GENOMIC DNA]</scope>
    <source>
        <strain evidence="4">JCM 4542</strain>
    </source>
</reference>
<dbReference type="PANTHER" id="PTHR46696:SF1">
    <property type="entry name" value="CYTOCHROME P450 YJIB-RELATED"/>
    <property type="match status" value="1"/>
</dbReference>
<name>A0ABP6G576_9ACTN</name>
<dbReference type="PANTHER" id="PTHR46696">
    <property type="entry name" value="P450, PUTATIVE (EUROFUNG)-RELATED"/>
    <property type="match status" value="1"/>
</dbReference>
<evidence type="ECO:0000256" key="1">
    <source>
        <dbReference type="ARBA" id="ARBA00010617"/>
    </source>
</evidence>
<dbReference type="InterPro" id="IPR002397">
    <property type="entry name" value="Cyt_P450_B"/>
</dbReference>
<feature type="compositionally biased region" description="Low complexity" evidence="2">
    <location>
        <begin position="16"/>
        <end position="25"/>
    </location>
</feature>
<keyword evidence="4" id="KW-1185">Reference proteome</keyword>
<accession>A0ABP6G576</accession>
<dbReference type="Gene3D" id="1.10.630.10">
    <property type="entry name" value="Cytochrome P450"/>
    <property type="match status" value="1"/>
</dbReference>
<proteinExistence type="inferred from homology"/>
<organism evidence="3 4">
    <name type="scientific">Streptomyces luteosporeus</name>
    <dbReference type="NCBI Taxonomy" id="173856"/>
    <lineage>
        <taxon>Bacteria</taxon>
        <taxon>Bacillati</taxon>
        <taxon>Actinomycetota</taxon>
        <taxon>Actinomycetes</taxon>
        <taxon>Kitasatosporales</taxon>
        <taxon>Streptomycetaceae</taxon>
        <taxon>Streptomyces</taxon>
    </lineage>
</organism>
<evidence type="ECO:0000313" key="4">
    <source>
        <dbReference type="Proteomes" id="UP001500886"/>
    </source>
</evidence>
<evidence type="ECO:0000256" key="2">
    <source>
        <dbReference type="SAM" id="MobiDB-lite"/>
    </source>
</evidence>
<comment type="caution">
    <text evidence="3">The sequence shown here is derived from an EMBL/GenBank/DDBJ whole genome shotgun (WGS) entry which is preliminary data.</text>
</comment>
<dbReference type="EMBL" id="BAAASL010000003">
    <property type="protein sequence ID" value="GAA2710768.1"/>
    <property type="molecule type" value="Genomic_DNA"/>
</dbReference>